<dbReference type="EMBL" id="JABSTQ010011399">
    <property type="protein sequence ID" value="KAG0411840.1"/>
    <property type="molecule type" value="Genomic_DNA"/>
</dbReference>
<proteinExistence type="predicted"/>
<reference evidence="1 2" key="1">
    <citation type="journal article" date="2020" name="Cell">
        <title>Large-Scale Comparative Analyses of Tick Genomes Elucidate Their Genetic Diversity and Vector Capacities.</title>
        <authorList>
            <consortium name="Tick Genome and Microbiome Consortium (TIGMIC)"/>
            <person name="Jia N."/>
            <person name="Wang J."/>
            <person name="Shi W."/>
            <person name="Du L."/>
            <person name="Sun Y."/>
            <person name="Zhan W."/>
            <person name="Jiang J.F."/>
            <person name="Wang Q."/>
            <person name="Zhang B."/>
            <person name="Ji P."/>
            <person name="Bell-Sakyi L."/>
            <person name="Cui X.M."/>
            <person name="Yuan T.T."/>
            <person name="Jiang B.G."/>
            <person name="Yang W.F."/>
            <person name="Lam T.T."/>
            <person name="Chang Q.C."/>
            <person name="Ding S.J."/>
            <person name="Wang X.J."/>
            <person name="Zhu J.G."/>
            <person name="Ruan X.D."/>
            <person name="Zhao L."/>
            <person name="Wei J.T."/>
            <person name="Ye R.Z."/>
            <person name="Que T.C."/>
            <person name="Du C.H."/>
            <person name="Zhou Y.H."/>
            <person name="Cheng J.X."/>
            <person name="Dai P.F."/>
            <person name="Guo W.B."/>
            <person name="Han X.H."/>
            <person name="Huang E.J."/>
            <person name="Li L.F."/>
            <person name="Wei W."/>
            <person name="Gao Y.C."/>
            <person name="Liu J.Z."/>
            <person name="Shao H.Z."/>
            <person name="Wang X."/>
            <person name="Wang C.C."/>
            <person name="Yang T.C."/>
            <person name="Huo Q.B."/>
            <person name="Li W."/>
            <person name="Chen H.Y."/>
            <person name="Chen S.E."/>
            <person name="Zhou L.G."/>
            <person name="Ni X.B."/>
            <person name="Tian J.H."/>
            <person name="Sheng Y."/>
            <person name="Liu T."/>
            <person name="Pan Y.S."/>
            <person name="Xia L.Y."/>
            <person name="Li J."/>
            <person name="Zhao F."/>
            <person name="Cao W.C."/>
        </authorList>
    </citation>
    <scope>NUCLEOTIDE SEQUENCE [LARGE SCALE GENOMIC DNA]</scope>
    <source>
        <strain evidence="1">Iper-2018</strain>
    </source>
</reference>
<dbReference type="Proteomes" id="UP000805193">
    <property type="component" value="Unassembled WGS sequence"/>
</dbReference>
<protein>
    <submittedName>
        <fullName evidence="1">Uncharacterized protein</fullName>
    </submittedName>
</protein>
<evidence type="ECO:0000313" key="2">
    <source>
        <dbReference type="Proteomes" id="UP000805193"/>
    </source>
</evidence>
<evidence type="ECO:0000313" key="1">
    <source>
        <dbReference type="EMBL" id="KAG0411840.1"/>
    </source>
</evidence>
<comment type="caution">
    <text evidence="1">The sequence shown here is derived from an EMBL/GenBank/DDBJ whole genome shotgun (WGS) entry which is preliminary data.</text>
</comment>
<keyword evidence="2" id="KW-1185">Reference proteome</keyword>
<accession>A0AC60NXE7</accession>
<organism evidence="1 2">
    <name type="scientific">Ixodes persulcatus</name>
    <name type="common">Taiga tick</name>
    <dbReference type="NCBI Taxonomy" id="34615"/>
    <lineage>
        <taxon>Eukaryota</taxon>
        <taxon>Metazoa</taxon>
        <taxon>Ecdysozoa</taxon>
        <taxon>Arthropoda</taxon>
        <taxon>Chelicerata</taxon>
        <taxon>Arachnida</taxon>
        <taxon>Acari</taxon>
        <taxon>Parasitiformes</taxon>
        <taxon>Ixodida</taxon>
        <taxon>Ixodoidea</taxon>
        <taxon>Ixodidae</taxon>
        <taxon>Ixodinae</taxon>
        <taxon>Ixodes</taxon>
    </lineage>
</organism>
<gene>
    <name evidence="1" type="ORF">HPB47_011021</name>
</gene>
<name>A0AC60NXE7_IXOPE</name>
<sequence>MKKPDPINVRQAAEMLTGAWWTVKPATIVNCWEKAGLSAANWTTVDANLEEEEQDTDGESSEPDGWKELSERLGADSPLPFEDYAASDSQIETCATLTTEEIVASALPQEEEEEEEESTLEEEAAKISAQEALMCLEKLKAFAAQQTAVPEKVHESLDRVTQFTTSAVLNAQVQQKITAFYTKC</sequence>